<dbReference type="OrthoDB" id="69269at2759"/>
<dbReference type="PANTHER" id="PTHR23509:SF10">
    <property type="entry name" value="LD21067P"/>
    <property type="match status" value="1"/>
</dbReference>
<dbReference type="EMBL" id="JAGRRH010000019">
    <property type="protein sequence ID" value="KAG7349185.1"/>
    <property type="molecule type" value="Genomic_DNA"/>
</dbReference>
<sequence>MVNWHGIEDTGSMPTRVWLSRTKETGKEKEEWKPLRKVDCLALNNRENDNMPVLIEGGRSTADVDFGVIRANFVVRPLRALESAVWFVVEDHKKDPATGKQRPVLEPMPDAEAEKVEEFYQRAIYAASSLGTGIDPLLKEQVKLEGTDYHIEVGKESGAYKMQKCPNGWLGKSFDLQRGYGAYTVEGEEEEETLGPVRHVVFVVHGIGEAMWSRDDFRLAPSLIEITDNLRLTIQKRQIEDWKKKCDVAEKRKQPKPPPPDRVEFLPITWYDQVHSSSNALMRTLGSVTLNTIPALRAIANDVILDVLLYLTPNYCYDVLENVTDQIIALYGVFNKIYPDFAQNGGKSSIIGHSLGSVICWDLLSLKRDATHNDRVHGVHITTSHNADNSAAISYQQFAGSGPAVKMEMDDCEVVASNSTGGGGNGTWGPALPKPLEKYLPFDPDFTMFLGSPVGLFLTLRGAHAIFDELRQAHPDRPLAAPFNLPTRAMYNIYSPSDPVAYRIEPLLLAQDTKDLPEPQYLTRPGEDVRLHVKAMQLGNVISQSLSMKKQKSSLSVLMSTFSEHASSVLNHIDEANAKNDSQLVKNAAAAAANDGTLRFPLAGRSGRLDYQLQPRVIDNEYISAVTAHSGYFQNSDVTDFIMDLVLRKEDIIDLTTDETVATSMDYELGRTTAS</sequence>
<dbReference type="InterPro" id="IPR004177">
    <property type="entry name" value="DDHD_dom"/>
</dbReference>
<dbReference type="InterPro" id="IPR058055">
    <property type="entry name" value="PA-PLA1"/>
</dbReference>
<dbReference type="PANTHER" id="PTHR23509">
    <property type="entry name" value="PA-PL1 PHOSPHOLIPASE FAMILY"/>
    <property type="match status" value="1"/>
</dbReference>
<evidence type="ECO:0000313" key="2">
    <source>
        <dbReference type="EMBL" id="KAG7349185.1"/>
    </source>
</evidence>
<dbReference type="Proteomes" id="UP000693970">
    <property type="component" value="Unassembled WGS sequence"/>
</dbReference>
<comment type="caution">
    <text evidence="2">The sequence shown here is derived from an EMBL/GenBank/DDBJ whole genome shotgun (WGS) entry which is preliminary data.</text>
</comment>
<organism evidence="2 3">
    <name type="scientific">Nitzschia inconspicua</name>
    <dbReference type="NCBI Taxonomy" id="303405"/>
    <lineage>
        <taxon>Eukaryota</taxon>
        <taxon>Sar</taxon>
        <taxon>Stramenopiles</taxon>
        <taxon>Ochrophyta</taxon>
        <taxon>Bacillariophyta</taxon>
        <taxon>Bacillariophyceae</taxon>
        <taxon>Bacillariophycidae</taxon>
        <taxon>Bacillariales</taxon>
        <taxon>Bacillariaceae</taxon>
        <taxon>Nitzschia</taxon>
    </lineage>
</organism>
<dbReference type="GO" id="GO:0005737">
    <property type="term" value="C:cytoplasm"/>
    <property type="evidence" value="ECO:0007669"/>
    <property type="project" value="TreeGrafter"/>
</dbReference>
<dbReference type="SMART" id="SM01127">
    <property type="entry name" value="DDHD"/>
    <property type="match status" value="1"/>
</dbReference>
<evidence type="ECO:0000313" key="3">
    <source>
        <dbReference type="Proteomes" id="UP000693970"/>
    </source>
</evidence>
<dbReference type="PROSITE" id="PS51043">
    <property type="entry name" value="DDHD"/>
    <property type="match status" value="1"/>
</dbReference>
<evidence type="ECO:0000259" key="1">
    <source>
        <dbReference type="PROSITE" id="PS51043"/>
    </source>
</evidence>
<gene>
    <name evidence="2" type="ORF">IV203_011782</name>
</gene>
<reference evidence="2" key="2">
    <citation type="submission" date="2021-04" db="EMBL/GenBank/DDBJ databases">
        <authorList>
            <person name="Podell S."/>
        </authorList>
    </citation>
    <scope>NUCLEOTIDE SEQUENCE</scope>
    <source>
        <strain evidence="2">Hildebrandi</strain>
    </source>
</reference>
<dbReference type="Pfam" id="PF02862">
    <property type="entry name" value="DDHD"/>
    <property type="match status" value="2"/>
</dbReference>
<name>A0A9K3KU25_9STRA</name>
<protein>
    <submittedName>
        <fullName evidence="2">DDHD domain containing protein</fullName>
    </submittedName>
</protein>
<proteinExistence type="predicted"/>
<dbReference type="GO" id="GO:0046872">
    <property type="term" value="F:metal ion binding"/>
    <property type="evidence" value="ECO:0007669"/>
    <property type="project" value="InterPro"/>
</dbReference>
<dbReference type="GO" id="GO:0004620">
    <property type="term" value="F:phospholipase activity"/>
    <property type="evidence" value="ECO:0007669"/>
    <property type="project" value="TreeGrafter"/>
</dbReference>
<feature type="domain" description="DDHD" evidence="1">
    <location>
        <begin position="440"/>
        <end position="648"/>
    </location>
</feature>
<dbReference type="AlphaFoldDB" id="A0A9K3KU25"/>
<keyword evidence="3" id="KW-1185">Reference proteome</keyword>
<reference evidence="2" key="1">
    <citation type="journal article" date="2021" name="Sci. Rep.">
        <title>Diploid genomic architecture of Nitzschia inconspicua, an elite biomass production diatom.</title>
        <authorList>
            <person name="Oliver A."/>
            <person name="Podell S."/>
            <person name="Pinowska A."/>
            <person name="Traller J.C."/>
            <person name="Smith S.R."/>
            <person name="McClure R."/>
            <person name="Beliaev A."/>
            <person name="Bohutskyi P."/>
            <person name="Hill E.A."/>
            <person name="Rabines A."/>
            <person name="Zheng H."/>
            <person name="Allen L.Z."/>
            <person name="Kuo A."/>
            <person name="Grigoriev I.V."/>
            <person name="Allen A.E."/>
            <person name="Hazlebeck D."/>
            <person name="Allen E.E."/>
        </authorList>
    </citation>
    <scope>NUCLEOTIDE SEQUENCE</scope>
    <source>
        <strain evidence="2">Hildebrandi</strain>
    </source>
</reference>
<accession>A0A9K3KU25</accession>